<evidence type="ECO:0000256" key="2">
    <source>
        <dbReference type="ARBA" id="ARBA00023180"/>
    </source>
</evidence>
<reference evidence="4 5" key="1">
    <citation type="submission" date="2019-09" db="EMBL/GenBank/DDBJ databases">
        <title>Bird 10,000 Genomes (B10K) Project - Family phase.</title>
        <authorList>
            <person name="Zhang G."/>
        </authorList>
    </citation>
    <scope>NUCLEOTIDE SEQUENCE [LARGE SCALE GENOMIC DNA]</scope>
    <source>
        <strain evidence="4">B10K-DU-001-16</strain>
        <tissue evidence="4">Muscle</tissue>
    </source>
</reference>
<dbReference type="Pfam" id="PF00094">
    <property type="entry name" value="VWD"/>
    <property type="match status" value="1"/>
</dbReference>
<feature type="non-terminal residue" evidence="4">
    <location>
        <position position="100"/>
    </location>
</feature>
<feature type="non-terminal residue" evidence="4">
    <location>
        <position position="1"/>
    </location>
</feature>
<dbReference type="InterPro" id="IPR001846">
    <property type="entry name" value="VWF_type-D"/>
</dbReference>
<dbReference type="Proteomes" id="UP000534107">
    <property type="component" value="Unassembled WGS sequence"/>
</dbReference>
<organism evidence="4 5">
    <name type="scientific">Bucco capensis</name>
    <name type="common">collared puffbird</name>
    <dbReference type="NCBI Taxonomy" id="135168"/>
    <lineage>
        <taxon>Eukaryota</taxon>
        <taxon>Metazoa</taxon>
        <taxon>Chordata</taxon>
        <taxon>Craniata</taxon>
        <taxon>Vertebrata</taxon>
        <taxon>Euteleostomi</taxon>
        <taxon>Archelosauria</taxon>
        <taxon>Archosauria</taxon>
        <taxon>Dinosauria</taxon>
        <taxon>Saurischia</taxon>
        <taxon>Theropoda</taxon>
        <taxon>Coelurosauria</taxon>
        <taxon>Aves</taxon>
        <taxon>Neognathae</taxon>
        <taxon>Neoaves</taxon>
        <taxon>Telluraves</taxon>
        <taxon>Coraciimorphae</taxon>
        <taxon>Piciformes</taxon>
        <taxon>Bucconidae</taxon>
        <taxon>Bucco</taxon>
    </lineage>
</organism>
<sequence length="100" mass="10502">VTSHGRNVSVNGMAVPVGKPYLHNGISITWLGDWVAVASGLGVWVASDGHRAVTVTVEAELWGGTRGLCGTYNDNPADDFQRPAGDVATFASSFGNSWKI</sequence>
<dbReference type="GO" id="GO:0031012">
    <property type="term" value="C:extracellular matrix"/>
    <property type="evidence" value="ECO:0007669"/>
    <property type="project" value="TreeGrafter"/>
</dbReference>
<dbReference type="PROSITE" id="PS51233">
    <property type="entry name" value="VWFD"/>
    <property type="match status" value="1"/>
</dbReference>
<keyword evidence="5" id="KW-1185">Reference proteome</keyword>
<comment type="caution">
    <text evidence="4">The sequence shown here is derived from an EMBL/GenBank/DDBJ whole genome shotgun (WGS) entry which is preliminary data.</text>
</comment>
<evidence type="ECO:0000313" key="4">
    <source>
        <dbReference type="EMBL" id="NXH23251.1"/>
    </source>
</evidence>
<feature type="domain" description="VWFD" evidence="3">
    <location>
        <begin position="1"/>
        <end position="100"/>
    </location>
</feature>
<dbReference type="PANTHER" id="PTHR11339">
    <property type="entry name" value="EXTRACELLULAR MATRIX GLYCOPROTEIN RELATED"/>
    <property type="match status" value="1"/>
</dbReference>
<gene>
    <name evidence="4" type="primary">Sspo_0</name>
    <name evidence="4" type="ORF">BUCCAP_R04955</name>
</gene>
<keyword evidence="1" id="KW-1015">Disulfide bond</keyword>
<proteinExistence type="predicted"/>
<evidence type="ECO:0000256" key="1">
    <source>
        <dbReference type="ARBA" id="ARBA00023157"/>
    </source>
</evidence>
<protein>
    <submittedName>
        <fullName evidence="4">SSPO protein</fullName>
    </submittedName>
</protein>
<evidence type="ECO:0000259" key="3">
    <source>
        <dbReference type="PROSITE" id="PS51233"/>
    </source>
</evidence>
<dbReference type="GO" id="GO:0005615">
    <property type="term" value="C:extracellular space"/>
    <property type="evidence" value="ECO:0007669"/>
    <property type="project" value="TreeGrafter"/>
</dbReference>
<name>A0A7K9IAY0_9PICI</name>
<keyword evidence="2" id="KW-0325">Glycoprotein</keyword>
<dbReference type="AlphaFoldDB" id="A0A7K9IAY0"/>
<dbReference type="PANTHER" id="PTHR11339:SF386">
    <property type="entry name" value="HEMOLECTIN, ISOFORM A"/>
    <property type="match status" value="1"/>
</dbReference>
<dbReference type="InterPro" id="IPR050780">
    <property type="entry name" value="Mucin_vWF_Thrombospondin_sf"/>
</dbReference>
<dbReference type="OrthoDB" id="6262482at2759"/>
<evidence type="ECO:0000313" key="5">
    <source>
        <dbReference type="Proteomes" id="UP000534107"/>
    </source>
</evidence>
<accession>A0A7K9IAY0</accession>
<dbReference type="EMBL" id="VWZO01022819">
    <property type="protein sequence ID" value="NXH23251.1"/>
    <property type="molecule type" value="Genomic_DNA"/>
</dbReference>